<dbReference type="Gene3D" id="2.10.70.10">
    <property type="entry name" value="Complement Module, domain 1"/>
    <property type="match status" value="3"/>
</dbReference>
<keyword evidence="6" id="KW-0472">Membrane</keyword>
<comment type="caution">
    <text evidence="8">The sequence shown here is derived from an EMBL/GenBank/DDBJ whole genome shotgun (WGS) entry which is preliminary data.</text>
</comment>
<dbReference type="SMART" id="SM00032">
    <property type="entry name" value="CCP"/>
    <property type="match status" value="3"/>
</dbReference>
<dbReference type="InterPro" id="IPR035976">
    <property type="entry name" value="Sushi/SCR/CCP_sf"/>
</dbReference>
<feature type="domain" description="Sushi" evidence="7">
    <location>
        <begin position="106"/>
        <end position="171"/>
    </location>
</feature>
<evidence type="ECO:0000256" key="2">
    <source>
        <dbReference type="ARBA" id="ARBA00022737"/>
    </source>
</evidence>
<evidence type="ECO:0000256" key="3">
    <source>
        <dbReference type="ARBA" id="ARBA00023157"/>
    </source>
</evidence>
<dbReference type="Proteomes" id="UP001054837">
    <property type="component" value="Unassembled WGS sequence"/>
</dbReference>
<evidence type="ECO:0000256" key="1">
    <source>
        <dbReference type="ARBA" id="ARBA00022659"/>
    </source>
</evidence>
<keyword evidence="1 5" id="KW-0768">Sushi</keyword>
<evidence type="ECO:0000259" key="7">
    <source>
        <dbReference type="PROSITE" id="PS50923"/>
    </source>
</evidence>
<evidence type="ECO:0000256" key="4">
    <source>
        <dbReference type="ARBA" id="ARBA00023180"/>
    </source>
</evidence>
<evidence type="ECO:0000256" key="6">
    <source>
        <dbReference type="SAM" id="Phobius"/>
    </source>
</evidence>
<dbReference type="PANTHER" id="PTHR19325:SF575">
    <property type="entry name" value="LOCOMOTION-RELATED PROTEIN HIKARU GENKI"/>
    <property type="match status" value="1"/>
</dbReference>
<feature type="domain" description="Sushi" evidence="7">
    <location>
        <begin position="51"/>
        <end position="105"/>
    </location>
</feature>
<keyword evidence="4" id="KW-0325">Glycoprotein</keyword>
<keyword evidence="9" id="KW-1185">Reference proteome</keyword>
<keyword evidence="2" id="KW-0677">Repeat</keyword>
<evidence type="ECO:0000256" key="5">
    <source>
        <dbReference type="PROSITE-ProRule" id="PRU00302"/>
    </source>
</evidence>
<feature type="transmembrane region" description="Helical" evidence="6">
    <location>
        <begin position="248"/>
        <end position="272"/>
    </location>
</feature>
<proteinExistence type="predicted"/>
<comment type="caution">
    <text evidence="5">Lacks conserved residue(s) required for the propagation of feature annotation.</text>
</comment>
<protein>
    <recommendedName>
        <fullName evidence="7">Sushi domain-containing protein</fullName>
    </recommendedName>
</protein>
<dbReference type="SUPFAM" id="SSF57535">
    <property type="entry name" value="Complement control module/SCR domain"/>
    <property type="match status" value="3"/>
</dbReference>
<dbReference type="CDD" id="cd00033">
    <property type="entry name" value="CCP"/>
    <property type="match status" value="3"/>
</dbReference>
<name>A0AAV4PL12_9ARAC</name>
<dbReference type="PANTHER" id="PTHR19325">
    <property type="entry name" value="COMPLEMENT COMPONENT-RELATED SUSHI DOMAIN-CONTAINING"/>
    <property type="match status" value="1"/>
</dbReference>
<accession>A0AAV4PL12</accession>
<dbReference type="Pfam" id="PF00084">
    <property type="entry name" value="Sushi"/>
    <property type="match status" value="3"/>
</dbReference>
<keyword evidence="6" id="KW-0812">Transmembrane</keyword>
<dbReference type="EMBL" id="BPLQ01002974">
    <property type="protein sequence ID" value="GIX96831.1"/>
    <property type="molecule type" value="Genomic_DNA"/>
</dbReference>
<feature type="domain" description="Sushi" evidence="7">
    <location>
        <begin position="172"/>
        <end position="237"/>
    </location>
</feature>
<evidence type="ECO:0000313" key="8">
    <source>
        <dbReference type="EMBL" id="GIX96831.1"/>
    </source>
</evidence>
<keyword evidence="6" id="KW-1133">Transmembrane helix</keyword>
<keyword evidence="3" id="KW-1015">Disulfide bond</keyword>
<sequence length="378" mass="41934">MTHDRMEYEDNQWVTIDCKDKEEIAEYIKIQDLSNKDLVICEVEVYVKDDVWCMNPPIMFIPNGRLEVSRDKATLHCEDGYTEKGDIRIVCEKNTWTGPNLQCEEILCDTVVGNESLIGGEWHIEGRGSKLSIGTRRRLVCREGFYMTGKPSTVTCLGNGTWSKTSATCVEILCETAIGNDTFIGGEWQTEGRISKFSLGTKRKLVCKEGYQINGKPDIVTCLKTGLWTKTSATCKANQPEKKDSIRIIAIAVGATVALLILLLLGLTIFLIQKKRSREVVVIYKPGEDSYIPASLATASSGGGSDGEYSTVYYEAINNAQYPPTPKRPPHISPRINAGYSKPIDDRSMPRSTDTSKQLPVDIAFGTLKSSALYNSMN</sequence>
<dbReference type="PROSITE" id="PS50923">
    <property type="entry name" value="SUSHI"/>
    <property type="match status" value="3"/>
</dbReference>
<gene>
    <name evidence="8" type="primary">AVEN_44553_1</name>
    <name evidence="8" type="ORF">CDAR_184621</name>
</gene>
<dbReference type="InterPro" id="IPR000436">
    <property type="entry name" value="Sushi_SCR_CCP_dom"/>
</dbReference>
<reference evidence="8 9" key="1">
    <citation type="submission" date="2021-06" db="EMBL/GenBank/DDBJ databases">
        <title>Caerostris darwini draft genome.</title>
        <authorList>
            <person name="Kono N."/>
            <person name="Arakawa K."/>
        </authorList>
    </citation>
    <scope>NUCLEOTIDE SEQUENCE [LARGE SCALE GENOMIC DNA]</scope>
</reference>
<evidence type="ECO:0000313" key="9">
    <source>
        <dbReference type="Proteomes" id="UP001054837"/>
    </source>
</evidence>
<dbReference type="InterPro" id="IPR050350">
    <property type="entry name" value="Compl-Cell_Adhes-Reg"/>
</dbReference>
<organism evidence="8 9">
    <name type="scientific">Caerostris darwini</name>
    <dbReference type="NCBI Taxonomy" id="1538125"/>
    <lineage>
        <taxon>Eukaryota</taxon>
        <taxon>Metazoa</taxon>
        <taxon>Ecdysozoa</taxon>
        <taxon>Arthropoda</taxon>
        <taxon>Chelicerata</taxon>
        <taxon>Arachnida</taxon>
        <taxon>Araneae</taxon>
        <taxon>Araneomorphae</taxon>
        <taxon>Entelegynae</taxon>
        <taxon>Araneoidea</taxon>
        <taxon>Araneidae</taxon>
        <taxon>Caerostris</taxon>
    </lineage>
</organism>
<dbReference type="AlphaFoldDB" id="A0AAV4PL12"/>